<evidence type="ECO:0000313" key="1">
    <source>
        <dbReference type="EMBL" id="KLN56423.1"/>
    </source>
</evidence>
<dbReference type="EMBL" id="JZWI01000011">
    <property type="protein sequence ID" value="KLN56423.1"/>
    <property type="molecule type" value="Genomic_DNA"/>
</dbReference>
<evidence type="ECO:0000313" key="2">
    <source>
        <dbReference type="Proteomes" id="UP000035170"/>
    </source>
</evidence>
<dbReference type="PATRIC" id="fig|34073.19.peg.2426"/>
<dbReference type="AlphaFoldDB" id="A0A0H2M1Z6"/>
<keyword evidence="2" id="KW-1185">Reference proteome</keyword>
<protein>
    <submittedName>
        <fullName evidence="1">Uncharacterized protein</fullName>
    </submittedName>
</protein>
<reference evidence="1 2" key="1">
    <citation type="submission" date="2015-03" db="EMBL/GenBank/DDBJ databases">
        <title>Genome sequence of Variovorax paradoxus TBEA6.</title>
        <authorList>
            <person name="Poehlein A."/>
            <person name="Schuldes J."/>
            <person name="Wuebbeler J.H."/>
            <person name="Hiessl S."/>
            <person name="Steinbuechel A."/>
            <person name="Daniel R."/>
        </authorList>
    </citation>
    <scope>NUCLEOTIDE SEQUENCE [LARGE SCALE GENOMIC DNA]</scope>
    <source>
        <strain evidence="1 2">TBEA6</strain>
    </source>
</reference>
<proteinExistence type="predicted"/>
<sequence>MSGNMSRAGSAGLLLPSRAARAAAAVGMLLLLPLRLGSAEPMHGMGSTTARFNVTMIVLPTFKVLQVTPVNGGHEYRVWTNMKSVLIKGREYRFDKIGETAFTVAGTTADGLDTLDPTWRSAIGAMAAITARTAPQTAGAAAADGDGSNSMRVTVIY</sequence>
<gene>
    <name evidence="1" type="ORF">VPARA_23650</name>
</gene>
<accession>A0A0H2M1Z6</accession>
<name>A0A0H2M1Z6_VARPD</name>
<dbReference type="Proteomes" id="UP000035170">
    <property type="component" value="Unassembled WGS sequence"/>
</dbReference>
<comment type="caution">
    <text evidence="1">The sequence shown here is derived from an EMBL/GenBank/DDBJ whole genome shotgun (WGS) entry which is preliminary data.</text>
</comment>
<dbReference type="RefSeq" id="WP_047784660.1">
    <property type="nucleotide sequence ID" value="NZ_JZWI01000011.1"/>
</dbReference>
<organism evidence="1 2">
    <name type="scientific">Variovorax paradoxus</name>
    <dbReference type="NCBI Taxonomy" id="34073"/>
    <lineage>
        <taxon>Bacteria</taxon>
        <taxon>Pseudomonadati</taxon>
        <taxon>Pseudomonadota</taxon>
        <taxon>Betaproteobacteria</taxon>
        <taxon>Burkholderiales</taxon>
        <taxon>Comamonadaceae</taxon>
        <taxon>Variovorax</taxon>
    </lineage>
</organism>